<reference evidence="8" key="1">
    <citation type="journal article" date="2020" name="Plant Biotechnol. J.">
        <title>The pomegranate (Punica granatum L.) draft genome dissects genetic divergence between soft- and hard-seeded cultivars.</title>
        <authorList>
            <person name="Luo X."/>
            <person name="Li H."/>
            <person name="Wu Z."/>
            <person name="Yao W."/>
            <person name="Zhao P."/>
            <person name="Cao D."/>
            <person name="Yu H."/>
            <person name="Li K."/>
            <person name="Poudel K."/>
            <person name="Zhao D."/>
            <person name="Zhang F."/>
            <person name="Xia X."/>
            <person name="Chen L."/>
            <person name="Wang Q."/>
            <person name="Jing D."/>
            <person name="Cao S."/>
        </authorList>
    </citation>
    <scope>NUCLEOTIDE SEQUENCE [LARGE SCALE GENOMIC DNA]</scope>
</reference>
<comment type="similarity">
    <text evidence="2 6">Belongs to the drug/metabolite transporter (DMT) superfamily. Plant drug/metabolite exporter (P-DME) (TC 2.A.7.4) family.</text>
</comment>
<organism evidence="8 14">
    <name type="scientific">Punica granatum</name>
    <name type="common">Pomegranate</name>
    <dbReference type="NCBI Taxonomy" id="22663"/>
    <lineage>
        <taxon>Eukaryota</taxon>
        <taxon>Viridiplantae</taxon>
        <taxon>Streptophyta</taxon>
        <taxon>Embryophyta</taxon>
        <taxon>Tracheophyta</taxon>
        <taxon>Spermatophyta</taxon>
        <taxon>Magnoliopsida</taxon>
        <taxon>eudicotyledons</taxon>
        <taxon>Gunneridae</taxon>
        <taxon>Pentapetalae</taxon>
        <taxon>rosids</taxon>
        <taxon>malvids</taxon>
        <taxon>Myrtales</taxon>
        <taxon>Lythraceae</taxon>
        <taxon>Punica</taxon>
    </lineage>
</organism>
<evidence type="ECO:0000313" key="10">
    <source>
        <dbReference type="RefSeq" id="XP_031402182.1"/>
    </source>
</evidence>
<evidence type="ECO:0000256" key="5">
    <source>
        <dbReference type="ARBA" id="ARBA00023136"/>
    </source>
</evidence>
<dbReference type="RefSeq" id="XP_031402186.1">
    <property type="nucleotide sequence ID" value="XM_031546326.1"/>
</dbReference>
<dbReference type="AlphaFoldDB" id="A0A6P8EA55"/>
<feature type="transmembrane region" description="Helical" evidence="6">
    <location>
        <begin position="12"/>
        <end position="32"/>
    </location>
</feature>
<dbReference type="InterPro" id="IPR030184">
    <property type="entry name" value="WAT1-related"/>
</dbReference>
<accession>A0A6P8EA55</accession>
<dbReference type="InterPro" id="IPR037185">
    <property type="entry name" value="EmrE-like"/>
</dbReference>
<keyword evidence="8" id="KW-1185">Reference proteome</keyword>
<dbReference type="RefSeq" id="XP_031402185.1">
    <property type="nucleotide sequence ID" value="XM_031546325.1"/>
</dbReference>
<keyword evidence="5 6" id="KW-0472">Membrane</keyword>
<gene>
    <name evidence="9 10 11 12 13 14" type="primary">LOC116211808</name>
</gene>
<dbReference type="Proteomes" id="UP000515151">
    <property type="component" value="Chromosome 6"/>
</dbReference>
<feature type="transmembrane region" description="Helical" evidence="6">
    <location>
        <begin position="77"/>
        <end position="99"/>
    </location>
</feature>
<protein>
    <recommendedName>
        <fullName evidence="6">WAT1-related protein</fullName>
    </recommendedName>
</protein>
<proteinExistence type="inferred from homology"/>
<evidence type="ECO:0000259" key="7">
    <source>
        <dbReference type="Pfam" id="PF00892"/>
    </source>
</evidence>
<feature type="transmembrane region" description="Helical" evidence="6">
    <location>
        <begin position="248"/>
        <end position="271"/>
    </location>
</feature>
<dbReference type="SUPFAM" id="SSF103481">
    <property type="entry name" value="Multidrug resistance efflux transporter EmrE"/>
    <property type="match status" value="2"/>
</dbReference>
<feature type="transmembrane region" description="Helical" evidence="6">
    <location>
        <begin position="105"/>
        <end position="125"/>
    </location>
</feature>
<dbReference type="GeneID" id="116211808"/>
<dbReference type="RefSeq" id="XP_031402181.1">
    <property type="nucleotide sequence ID" value="XM_031546321.1"/>
</dbReference>
<evidence type="ECO:0000313" key="12">
    <source>
        <dbReference type="RefSeq" id="XP_031402184.1"/>
    </source>
</evidence>
<evidence type="ECO:0000313" key="9">
    <source>
        <dbReference type="RefSeq" id="XP_031402181.1"/>
    </source>
</evidence>
<dbReference type="GO" id="GO:0022857">
    <property type="term" value="F:transmembrane transporter activity"/>
    <property type="evidence" value="ECO:0007669"/>
    <property type="project" value="InterPro"/>
</dbReference>
<evidence type="ECO:0000256" key="4">
    <source>
        <dbReference type="ARBA" id="ARBA00022989"/>
    </source>
</evidence>
<evidence type="ECO:0000256" key="1">
    <source>
        <dbReference type="ARBA" id="ARBA00004141"/>
    </source>
</evidence>
<evidence type="ECO:0000313" key="11">
    <source>
        <dbReference type="RefSeq" id="XP_031402183.1"/>
    </source>
</evidence>
<keyword evidence="3 6" id="KW-0812">Transmembrane</keyword>
<feature type="transmembrane region" description="Helical" evidence="6">
    <location>
        <begin position="213"/>
        <end position="236"/>
    </location>
</feature>
<dbReference type="RefSeq" id="XP_031402183.1">
    <property type="nucleotide sequence ID" value="XM_031546323.1"/>
</dbReference>
<dbReference type="OrthoDB" id="1728340at2759"/>
<dbReference type="Pfam" id="PF00892">
    <property type="entry name" value="EamA"/>
    <property type="match status" value="1"/>
</dbReference>
<feature type="transmembrane region" description="Helical" evidence="6">
    <location>
        <begin position="137"/>
        <end position="159"/>
    </location>
</feature>
<feature type="domain" description="EamA" evidence="7">
    <location>
        <begin position="187"/>
        <end position="322"/>
    </location>
</feature>
<feature type="transmembrane region" description="Helical" evidence="6">
    <location>
        <begin position="305"/>
        <end position="324"/>
    </location>
</feature>
<feature type="transmembrane region" description="Helical" evidence="6">
    <location>
        <begin position="179"/>
        <end position="201"/>
    </location>
</feature>
<sequence>MGWGAGSWSSWSATTFLGMMAAVMAQVSTMVVNKVALTGGTNKFVLVFYSYCLSSLLFLPSLLLLRRPSCAPLTSPVLLKFFLLSFIMLLSQMFGLVGIDYSSPTLGTSLMNLIPAFTFILALIFRMEKLDWMSSSSLAKVVGTVVSIGGAFIVTFYNGPPLSIVNVVPKYLLILLSPHSRWIVGGFFLAGEALTTSLIYIVKAMVLRDYPVVLIMMFFTNLFVAVTSALLALVAVKEPESWTPKLGSGWVAVVYSTVVGSVFRFTVIAWCIQKRGPLYVAMFKPLGIVFAMVLGVIFLGDPLCLGSLIGAIVIVGGFYVVMWGKAKEEKAVEPIDQSGFLPSSSNKIPLLAARSDV</sequence>
<dbReference type="PANTHER" id="PTHR31218">
    <property type="entry name" value="WAT1-RELATED PROTEIN"/>
    <property type="match status" value="1"/>
</dbReference>
<evidence type="ECO:0000313" key="13">
    <source>
        <dbReference type="RefSeq" id="XP_031402185.1"/>
    </source>
</evidence>
<feature type="transmembrane region" description="Helical" evidence="6">
    <location>
        <begin position="44"/>
        <end position="65"/>
    </location>
</feature>
<dbReference type="GO" id="GO:0016020">
    <property type="term" value="C:membrane"/>
    <property type="evidence" value="ECO:0007669"/>
    <property type="project" value="UniProtKB-SubCell"/>
</dbReference>
<feature type="transmembrane region" description="Helical" evidence="6">
    <location>
        <begin position="278"/>
        <end position="299"/>
    </location>
</feature>
<dbReference type="RefSeq" id="XP_031402184.1">
    <property type="nucleotide sequence ID" value="XM_031546324.1"/>
</dbReference>
<reference evidence="9 10" key="2">
    <citation type="submission" date="2025-04" db="UniProtKB">
        <authorList>
            <consortium name="RefSeq"/>
        </authorList>
    </citation>
    <scope>IDENTIFICATION</scope>
    <source>
        <tissue evidence="9 10">Leaf</tissue>
    </source>
</reference>
<evidence type="ECO:0000313" key="8">
    <source>
        <dbReference type="Proteomes" id="UP000515151"/>
    </source>
</evidence>
<evidence type="ECO:0000256" key="3">
    <source>
        <dbReference type="ARBA" id="ARBA00022692"/>
    </source>
</evidence>
<evidence type="ECO:0000313" key="14">
    <source>
        <dbReference type="RefSeq" id="XP_031402186.1"/>
    </source>
</evidence>
<dbReference type="RefSeq" id="XP_031402182.1">
    <property type="nucleotide sequence ID" value="XM_031546322.1"/>
</dbReference>
<dbReference type="InterPro" id="IPR000620">
    <property type="entry name" value="EamA_dom"/>
</dbReference>
<comment type="subcellular location">
    <subcellularLocation>
        <location evidence="1 6">Membrane</location>
        <topology evidence="1 6">Multi-pass membrane protein</topology>
    </subcellularLocation>
</comment>
<evidence type="ECO:0000256" key="2">
    <source>
        <dbReference type="ARBA" id="ARBA00007635"/>
    </source>
</evidence>
<keyword evidence="4 6" id="KW-1133">Transmembrane helix</keyword>
<name>A0A6P8EA55_PUNGR</name>
<evidence type="ECO:0000256" key="6">
    <source>
        <dbReference type="RuleBase" id="RU363077"/>
    </source>
</evidence>